<dbReference type="AlphaFoldDB" id="A0A956RMY2"/>
<proteinExistence type="predicted"/>
<reference evidence="1" key="2">
    <citation type="journal article" date="2021" name="Microbiome">
        <title>Successional dynamics and alternative stable states in a saline activated sludge microbial community over 9 years.</title>
        <authorList>
            <person name="Wang Y."/>
            <person name="Ye J."/>
            <person name="Ju F."/>
            <person name="Liu L."/>
            <person name="Boyd J.A."/>
            <person name="Deng Y."/>
            <person name="Parks D.H."/>
            <person name="Jiang X."/>
            <person name="Yin X."/>
            <person name="Woodcroft B.J."/>
            <person name="Tyson G.W."/>
            <person name="Hugenholtz P."/>
            <person name="Polz M.F."/>
            <person name="Zhang T."/>
        </authorList>
    </citation>
    <scope>NUCLEOTIDE SEQUENCE</scope>
    <source>
        <strain evidence="1">HKST-UBA01</strain>
    </source>
</reference>
<dbReference type="EMBL" id="JAGQHR010000041">
    <property type="protein sequence ID" value="MCA9726538.1"/>
    <property type="molecule type" value="Genomic_DNA"/>
</dbReference>
<organism evidence="1 2">
    <name type="scientific">Eiseniibacteriota bacterium</name>
    <dbReference type="NCBI Taxonomy" id="2212470"/>
    <lineage>
        <taxon>Bacteria</taxon>
        <taxon>Candidatus Eiseniibacteriota</taxon>
    </lineage>
</organism>
<gene>
    <name evidence="1" type="ORF">KC729_02580</name>
</gene>
<evidence type="ECO:0000313" key="1">
    <source>
        <dbReference type="EMBL" id="MCA9726538.1"/>
    </source>
</evidence>
<dbReference type="Proteomes" id="UP000697710">
    <property type="component" value="Unassembled WGS sequence"/>
</dbReference>
<comment type="caution">
    <text evidence="1">The sequence shown here is derived from an EMBL/GenBank/DDBJ whole genome shotgun (WGS) entry which is preliminary data.</text>
</comment>
<reference evidence="1" key="1">
    <citation type="submission" date="2020-04" db="EMBL/GenBank/DDBJ databases">
        <authorList>
            <person name="Zhang T."/>
        </authorList>
    </citation>
    <scope>NUCLEOTIDE SEQUENCE</scope>
    <source>
        <strain evidence="1">HKST-UBA01</strain>
    </source>
</reference>
<sequence length="63" mass="6844">MVTTPSAAGSLPVYPLTAHTTRTLVGIVAADVDARFLSWETRSRTRGIPGRDWFVHAGARSFD</sequence>
<accession>A0A956RMY2</accession>
<name>A0A956RMY2_UNCEI</name>
<protein>
    <submittedName>
        <fullName evidence="1">Uncharacterized protein</fullName>
    </submittedName>
</protein>
<evidence type="ECO:0000313" key="2">
    <source>
        <dbReference type="Proteomes" id="UP000697710"/>
    </source>
</evidence>